<reference evidence="3" key="1">
    <citation type="submission" date="2017-09" db="EMBL/GenBank/DDBJ databases">
        <title>Genome evolution observed in wild isolates of Caulobacter crescentus.</title>
        <authorList>
            <person name="Ely B."/>
            <person name="Wilson K."/>
            <person name="Scott D."/>
        </authorList>
    </citation>
    <scope>NUCLEOTIDE SEQUENCE [LARGE SCALE GENOMIC DNA]</scope>
    <source>
        <strain evidence="3">CB13b1a</strain>
    </source>
</reference>
<feature type="transmembrane region" description="Helical" evidence="1">
    <location>
        <begin position="30"/>
        <end position="47"/>
    </location>
</feature>
<dbReference type="Proteomes" id="UP000217311">
    <property type="component" value="Chromosome"/>
</dbReference>
<name>A0A290MQV0_CAUVI</name>
<accession>A0A290MQV0</accession>
<proteinExistence type="predicted"/>
<protein>
    <submittedName>
        <fullName evidence="2">DUF5009 domain-containing protein</fullName>
    </submittedName>
</protein>
<keyword evidence="1" id="KW-1133">Transmembrane helix</keyword>
<keyword evidence="1" id="KW-0472">Membrane</keyword>
<feature type="transmembrane region" description="Helical" evidence="1">
    <location>
        <begin position="337"/>
        <end position="358"/>
    </location>
</feature>
<feature type="transmembrane region" description="Helical" evidence="1">
    <location>
        <begin position="125"/>
        <end position="146"/>
    </location>
</feature>
<feature type="transmembrane region" description="Helical" evidence="1">
    <location>
        <begin position="194"/>
        <end position="214"/>
    </location>
</feature>
<feature type="transmembrane region" description="Helical" evidence="1">
    <location>
        <begin position="68"/>
        <end position="88"/>
    </location>
</feature>
<dbReference type="PANTHER" id="PTHR31061">
    <property type="entry name" value="LD22376P"/>
    <property type="match status" value="1"/>
</dbReference>
<feature type="transmembrane region" description="Helical" evidence="1">
    <location>
        <begin position="94"/>
        <end position="113"/>
    </location>
</feature>
<evidence type="ECO:0000313" key="2">
    <source>
        <dbReference type="EMBL" id="ATC34449.1"/>
    </source>
</evidence>
<feature type="transmembrane region" description="Helical" evidence="1">
    <location>
        <begin position="252"/>
        <end position="275"/>
    </location>
</feature>
<organism evidence="2 3">
    <name type="scientific">Caulobacter vibrioides</name>
    <name type="common">Caulobacter crescentus</name>
    <dbReference type="NCBI Taxonomy" id="155892"/>
    <lineage>
        <taxon>Bacteria</taxon>
        <taxon>Pseudomonadati</taxon>
        <taxon>Pseudomonadota</taxon>
        <taxon>Alphaproteobacteria</taxon>
        <taxon>Caulobacterales</taxon>
        <taxon>Caulobacteraceae</taxon>
        <taxon>Caulobacter</taxon>
    </lineage>
</organism>
<gene>
    <name evidence="2" type="ORF">CA606_02880</name>
</gene>
<sequence>MVMVVSPGSWVMTYGALQHAPWMGWTPADLVFPTFLYCVGMAIGLTVPRLKPAERQSGGLALKVARRTALLVLLGLFLNALPTFDLAHLRIPGILQRIGLCYALATAIAVLTARTGEDGRLRINLTAAAIAATVLLAGYWALLALVPTPGFGAGRLDSHGALPAFIDRQVFGVAHLWSLGVTEGVGVTYDPEGLLSTFPATVNVLVGVIIARLVAGSAQRGGSKLAPALTLGVALIIVGLALDPLMPINKRIWTPSFALLSSGISTVAFVGLAQLSRAPRGLDVGFVFKVLGGNAILAFVLSQLLSVFGAMAIFPGANATPQALGFVLMQKVIADPYLASLACAVLVLGLITAILIPLHRRGIHLRL</sequence>
<feature type="transmembrane region" description="Helical" evidence="1">
    <location>
        <begin position="296"/>
        <end position="317"/>
    </location>
</feature>
<keyword evidence="1" id="KW-0812">Transmembrane</keyword>
<evidence type="ECO:0000313" key="3">
    <source>
        <dbReference type="Proteomes" id="UP000217311"/>
    </source>
</evidence>
<feature type="transmembrane region" description="Helical" evidence="1">
    <location>
        <begin position="226"/>
        <end position="246"/>
    </location>
</feature>
<evidence type="ECO:0000256" key="1">
    <source>
        <dbReference type="SAM" id="Phobius"/>
    </source>
</evidence>
<dbReference type="AlphaFoldDB" id="A0A290MQV0"/>
<dbReference type="EMBL" id="CP023315">
    <property type="protein sequence ID" value="ATC34449.1"/>
    <property type="molecule type" value="Genomic_DNA"/>
</dbReference>
<dbReference type="PANTHER" id="PTHR31061:SF24">
    <property type="entry name" value="LD22376P"/>
    <property type="match status" value="1"/>
</dbReference>